<dbReference type="AlphaFoldDB" id="A0AAW1RRE1"/>
<sequence length="229" mass="24157">MLLVGLALVVAVSGQPVLLTGRFVPTLGNLDASLLPLVLSWPLTQVTVNFRDSSTVIVHLVDSTYNAPFIFSNLIQYVSFDAAGATSSVVVDGNTASIQLRGLSGAQQAATLTKIDESSQGGPCLISDARLSFPALVAGDLNAGLHMTGWSAAGLTNGRAADFAQRYNMPIQSLYATAPNLEEFYLRANGVDPASVYNFSSYQPQRYILDVTVQAGSFLDLLTIPAALA</sequence>
<accession>A0AAW1RRE1</accession>
<reference evidence="1 2" key="1">
    <citation type="journal article" date="2024" name="Nat. Commun.">
        <title>Phylogenomics reveals the evolutionary origins of lichenization in chlorophyte algae.</title>
        <authorList>
            <person name="Puginier C."/>
            <person name="Libourel C."/>
            <person name="Otte J."/>
            <person name="Skaloud P."/>
            <person name="Haon M."/>
            <person name="Grisel S."/>
            <person name="Petersen M."/>
            <person name="Berrin J.G."/>
            <person name="Delaux P.M."/>
            <person name="Dal Grande F."/>
            <person name="Keller J."/>
        </authorList>
    </citation>
    <scope>NUCLEOTIDE SEQUENCE [LARGE SCALE GENOMIC DNA]</scope>
    <source>
        <strain evidence="1 2">SAG 2523</strain>
    </source>
</reference>
<organism evidence="1 2">
    <name type="scientific">Apatococcus fuscideae</name>
    <dbReference type="NCBI Taxonomy" id="2026836"/>
    <lineage>
        <taxon>Eukaryota</taxon>
        <taxon>Viridiplantae</taxon>
        <taxon>Chlorophyta</taxon>
        <taxon>core chlorophytes</taxon>
        <taxon>Trebouxiophyceae</taxon>
        <taxon>Chlorellales</taxon>
        <taxon>Chlorellaceae</taxon>
        <taxon>Apatococcus</taxon>
    </lineage>
</organism>
<name>A0AAW1RRE1_9CHLO</name>
<proteinExistence type="predicted"/>
<evidence type="ECO:0000313" key="2">
    <source>
        <dbReference type="Proteomes" id="UP001485043"/>
    </source>
</evidence>
<evidence type="ECO:0000313" key="1">
    <source>
        <dbReference type="EMBL" id="KAK9836363.1"/>
    </source>
</evidence>
<protein>
    <submittedName>
        <fullName evidence="1">Uncharacterized protein</fullName>
    </submittedName>
</protein>
<dbReference type="Gene3D" id="3.40.50.1110">
    <property type="entry name" value="SGNH hydrolase"/>
    <property type="match status" value="1"/>
</dbReference>
<gene>
    <name evidence="1" type="ORF">WJX84_001623</name>
</gene>
<keyword evidence="2" id="KW-1185">Reference proteome</keyword>
<dbReference type="EMBL" id="JALJOV010002011">
    <property type="protein sequence ID" value="KAK9836363.1"/>
    <property type="molecule type" value="Genomic_DNA"/>
</dbReference>
<comment type="caution">
    <text evidence="1">The sequence shown here is derived from an EMBL/GenBank/DDBJ whole genome shotgun (WGS) entry which is preliminary data.</text>
</comment>
<dbReference type="Proteomes" id="UP001485043">
    <property type="component" value="Unassembled WGS sequence"/>
</dbReference>
<dbReference type="InterPro" id="IPR036514">
    <property type="entry name" value="SGNH_hydro_sf"/>
</dbReference>